<dbReference type="InterPro" id="IPR003877">
    <property type="entry name" value="SPRY_dom"/>
</dbReference>
<feature type="domain" description="B box-type" evidence="9">
    <location>
        <begin position="144"/>
        <end position="184"/>
    </location>
</feature>
<dbReference type="SUPFAM" id="SSF57850">
    <property type="entry name" value="RING/U-box"/>
    <property type="match status" value="1"/>
</dbReference>
<evidence type="ECO:0000313" key="11">
    <source>
        <dbReference type="Ensembl" id="ENSNMLP00000023305.1"/>
    </source>
</evidence>
<evidence type="ECO:0000256" key="1">
    <source>
        <dbReference type="ARBA" id="ARBA00022588"/>
    </source>
</evidence>
<proteinExistence type="predicted"/>
<evidence type="ECO:0000256" key="4">
    <source>
        <dbReference type="ARBA" id="ARBA00022833"/>
    </source>
</evidence>
<dbReference type="Proteomes" id="UP000694523">
    <property type="component" value="Unplaced"/>
</dbReference>
<dbReference type="InterPro" id="IPR013083">
    <property type="entry name" value="Znf_RING/FYVE/PHD"/>
</dbReference>
<evidence type="ECO:0000256" key="6">
    <source>
        <dbReference type="PROSITE-ProRule" id="PRU00024"/>
    </source>
</evidence>
<feature type="coiled-coil region" evidence="7">
    <location>
        <begin position="257"/>
        <end position="291"/>
    </location>
</feature>
<dbReference type="Pfam" id="PF00643">
    <property type="entry name" value="zf-B_box"/>
    <property type="match status" value="1"/>
</dbReference>
<evidence type="ECO:0000256" key="5">
    <source>
        <dbReference type="ARBA" id="ARBA00022859"/>
    </source>
</evidence>
<feature type="domain" description="B30.2/SPRY" evidence="10">
    <location>
        <begin position="323"/>
        <end position="514"/>
    </location>
</feature>
<dbReference type="InterPro" id="IPR001841">
    <property type="entry name" value="Znf_RING"/>
</dbReference>
<dbReference type="InterPro" id="IPR051051">
    <property type="entry name" value="E3_ubiq-ligase_TRIM/RNF"/>
</dbReference>
<evidence type="ECO:0000313" key="12">
    <source>
        <dbReference type="Proteomes" id="UP000694523"/>
    </source>
</evidence>
<dbReference type="Gene3D" id="2.60.120.920">
    <property type="match status" value="1"/>
</dbReference>
<reference evidence="11" key="2">
    <citation type="submission" date="2025-09" db="UniProtKB">
        <authorList>
            <consortium name="Ensembl"/>
        </authorList>
    </citation>
    <scope>IDENTIFICATION</scope>
</reference>
<name>A0A8C6TPH5_9GOBI</name>
<dbReference type="CDD" id="cd19802">
    <property type="entry name" value="Bbox1_TRIM8-like"/>
    <property type="match status" value="1"/>
</dbReference>
<evidence type="ECO:0000259" key="10">
    <source>
        <dbReference type="PROSITE" id="PS50188"/>
    </source>
</evidence>
<dbReference type="PROSITE" id="PS50119">
    <property type="entry name" value="ZF_BBOX"/>
    <property type="match status" value="1"/>
</dbReference>
<dbReference type="SUPFAM" id="SSF49899">
    <property type="entry name" value="Concanavalin A-like lectins/glucanases"/>
    <property type="match status" value="1"/>
</dbReference>
<keyword evidence="1" id="KW-0399">Innate immunity</keyword>
<keyword evidence="2" id="KW-0479">Metal-binding</keyword>
<dbReference type="PROSITE" id="PS50089">
    <property type="entry name" value="ZF_RING_2"/>
    <property type="match status" value="1"/>
</dbReference>
<keyword evidence="5" id="KW-0391">Immunity</keyword>
<keyword evidence="4" id="KW-0862">Zinc</keyword>
<dbReference type="Pfam" id="PF15227">
    <property type="entry name" value="zf-C3HC4_4"/>
    <property type="match status" value="1"/>
</dbReference>
<dbReference type="InterPro" id="IPR000315">
    <property type="entry name" value="Znf_B-box"/>
</dbReference>
<dbReference type="Pfam" id="PF25600">
    <property type="entry name" value="TRIM_CC"/>
    <property type="match status" value="1"/>
</dbReference>
<dbReference type="SMART" id="SM00184">
    <property type="entry name" value="RING"/>
    <property type="match status" value="1"/>
</dbReference>
<dbReference type="SMART" id="SM00336">
    <property type="entry name" value="BBOX"/>
    <property type="match status" value="1"/>
</dbReference>
<dbReference type="PANTHER" id="PTHR25465">
    <property type="entry name" value="B-BOX DOMAIN CONTAINING"/>
    <property type="match status" value="1"/>
</dbReference>
<evidence type="ECO:0000256" key="2">
    <source>
        <dbReference type="ARBA" id="ARBA00022723"/>
    </source>
</evidence>
<reference evidence="11" key="1">
    <citation type="submission" date="2025-08" db="UniProtKB">
        <authorList>
            <consortium name="Ensembl"/>
        </authorList>
    </citation>
    <scope>IDENTIFICATION</scope>
</reference>
<dbReference type="InterPro" id="IPR013320">
    <property type="entry name" value="ConA-like_dom_sf"/>
</dbReference>
<dbReference type="GO" id="GO:0045087">
    <property type="term" value="P:innate immune response"/>
    <property type="evidence" value="ECO:0007669"/>
    <property type="project" value="UniProtKB-KW"/>
</dbReference>
<feature type="coiled-coil region" evidence="7">
    <location>
        <begin position="199"/>
        <end position="233"/>
    </location>
</feature>
<dbReference type="InterPro" id="IPR001870">
    <property type="entry name" value="B30.2/SPRY"/>
</dbReference>
<dbReference type="Gene3D" id="3.30.160.60">
    <property type="entry name" value="Classic Zinc Finger"/>
    <property type="match status" value="1"/>
</dbReference>
<dbReference type="GO" id="GO:0008270">
    <property type="term" value="F:zinc ion binding"/>
    <property type="evidence" value="ECO:0007669"/>
    <property type="project" value="UniProtKB-KW"/>
</dbReference>
<dbReference type="Gene3D" id="3.30.40.10">
    <property type="entry name" value="Zinc/RING finger domain, C3HC4 (zinc finger)"/>
    <property type="match status" value="1"/>
</dbReference>
<dbReference type="CDD" id="cd16040">
    <property type="entry name" value="SPRY_PRY_SNTX"/>
    <property type="match status" value="1"/>
</dbReference>
<protein>
    <recommendedName>
        <fullName evidence="13">Tripartite motif-containing protein 16-like</fullName>
    </recommendedName>
</protein>
<dbReference type="SUPFAM" id="SSF57845">
    <property type="entry name" value="B-box zinc-binding domain"/>
    <property type="match status" value="1"/>
</dbReference>
<evidence type="ECO:0000256" key="3">
    <source>
        <dbReference type="ARBA" id="ARBA00022771"/>
    </source>
</evidence>
<dbReference type="InterPro" id="IPR043136">
    <property type="entry name" value="B30.2/SPRY_sf"/>
</dbReference>
<evidence type="ECO:0000259" key="9">
    <source>
        <dbReference type="PROSITE" id="PS50119"/>
    </source>
</evidence>
<dbReference type="InterPro" id="IPR058030">
    <property type="entry name" value="TRIM8/14/16/25/29/45/65_CC"/>
</dbReference>
<feature type="domain" description="RING-type" evidence="8">
    <location>
        <begin position="12"/>
        <end position="53"/>
    </location>
</feature>
<accession>A0A8C6TPH5</accession>
<sequence>MAETHYQEDYFCPVCLDLMKSPVTIPCGHSYCMNCLNQQWDQQSVNYNCPECRESFSPRPVLVKNIMLAGLVEQLKKTGLTERPADHCYAGAQDVPCDICTGRKLKAVKSCLQCVASYCEDHLQPHYDAAMLQKHQLVAPTNMLQENICSIHDEVKKMFCRTDQQLICTLCSVDEHKGHDTVTAASERAQRQEELPARRTLLLQSLQNKETDLETLRQEAQDISRSAKAAEQHSWGWFREMALLLEKRRSEVELQIRSEEKTQLRRVKELQDQLQRDVTELKRSISELDTLSLTPDHNQFLRFYPIVSKDSQATEPRRIPTGPRRYFEDVTTAVLALKGKLQHTLETGVSDITLALSQVDVLLRATATWTTQTYPDHPDRFNYWAQVLSRESLTGRCYWEVEWSNKWARIAVSYKDITRKGHAKEYAFGNNDKSWALYCSPHSYSFYFNSVESKVSGRISSRIGVYLDHDAGILAFYSVQGKSMILLHRVHTTFTQPLYAGVWINGTAHFPALK</sequence>
<evidence type="ECO:0008006" key="13">
    <source>
        <dbReference type="Google" id="ProtNLM"/>
    </source>
</evidence>
<dbReference type="Pfam" id="PF00622">
    <property type="entry name" value="SPRY"/>
    <property type="match status" value="1"/>
</dbReference>
<dbReference type="CDD" id="cd19769">
    <property type="entry name" value="Bbox2_TRIM16-like"/>
    <property type="match status" value="1"/>
</dbReference>
<organism evidence="11 12">
    <name type="scientific">Neogobius melanostomus</name>
    <name type="common">round goby</name>
    <dbReference type="NCBI Taxonomy" id="47308"/>
    <lineage>
        <taxon>Eukaryota</taxon>
        <taxon>Metazoa</taxon>
        <taxon>Chordata</taxon>
        <taxon>Craniata</taxon>
        <taxon>Vertebrata</taxon>
        <taxon>Euteleostomi</taxon>
        <taxon>Actinopterygii</taxon>
        <taxon>Neopterygii</taxon>
        <taxon>Teleostei</taxon>
        <taxon>Neoteleostei</taxon>
        <taxon>Acanthomorphata</taxon>
        <taxon>Gobiaria</taxon>
        <taxon>Gobiiformes</taxon>
        <taxon>Gobioidei</taxon>
        <taxon>Gobiidae</taxon>
        <taxon>Benthophilinae</taxon>
        <taxon>Neogobiini</taxon>
        <taxon>Neogobius</taxon>
    </lineage>
</organism>
<dbReference type="AlphaFoldDB" id="A0A8C6TPH5"/>
<keyword evidence="7" id="KW-0175">Coiled coil</keyword>
<evidence type="ECO:0000256" key="7">
    <source>
        <dbReference type="SAM" id="Coils"/>
    </source>
</evidence>
<dbReference type="Ensembl" id="ENSNMLT00000026080.1">
    <property type="protein sequence ID" value="ENSNMLP00000023305.1"/>
    <property type="gene ID" value="ENSNMLG00000015014.1"/>
</dbReference>
<dbReference type="InterPro" id="IPR017907">
    <property type="entry name" value="Znf_RING_CS"/>
</dbReference>
<dbReference type="SMART" id="SM00449">
    <property type="entry name" value="SPRY"/>
    <property type="match status" value="1"/>
</dbReference>
<dbReference type="PANTHER" id="PTHR25465:SF5">
    <property type="entry name" value="E3 UBIQUITIN_ISG15 LIGASE TRIM25-RELATED"/>
    <property type="match status" value="1"/>
</dbReference>
<evidence type="ECO:0000259" key="8">
    <source>
        <dbReference type="PROSITE" id="PS50089"/>
    </source>
</evidence>
<dbReference type="Gene3D" id="4.10.830.40">
    <property type="match status" value="1"/>
</dbReference>
<dbReference type="PROSITE" id="PS50188">
    <property type="entry name" value="B302_SPRY"/>
    <property type="match status" value="1"/>
</dbReference>
<dbReference type="PROSITE" id="PS00518">
    <property type="entry name" value="ZF_RING_1"/>
    <property type="match status" value="1"/>
</dbReference>
<keyword evidence="12" id="KW-1185">Reference proteome</keyword>
<keyword evidence="3 6" id="KW-0863">Zinc-finger</keyword>